<keyword evidence="5" id="KW-1185">Reference proteome</keyword>
<evidence type="ECO:0000313" key="5">
    <source>
        <dbReference type="Proteomes" id="UP000009891"/>
    </source>
</evidence>
<dbReference type="PATRIC" id="fig|883156.3.peg.1853"/>
<dbReference type="CDD" id="cd03524">
    <property type="entry name" value="RPA2_OBF_family"/>
    <property type="match status" value="1"/>
</dbReference>
<keyword evidence="2" id="KW-1133">Transmembrane helix</keyword>
<dbReference type="GO" id="GO:0003676">
    <property type="term" value="F:nucleic acid binding"/>
    <property type="evidence" value="ECO:0007669"/>
    <property type="project" value="InterPro"/>
</dbReference>
<dbReference type="RefSeq" id="WP_006556782.1">
    <property type="nucleotide sequence ID" value="NZ_JH992938.1"/>
</dbReference>
<accession>K9CZD5</accession>
<proteinExistence type="predicted"/>
<dbReference type="Pfam" id="PF01336">
    <property type="entry name" value="tRNA_anti-codon"/>
    <property type="match status" value="1"/>
</dbReference>
<gene>
    <name evidence="4" type="ORF">HMPREF9282_01897</name>
</gene>
<evidence type="ECO:0000256" key="1">
    <source>
        <dbReference type="SAM" id="MobiDB-lite"/>
    </source>
</evidence>
<dbReference type="InterPro" id="IPR004365">
    <property type="entry name" value="NA-bd_OB_tRNA"/>
</dbReference>
<dbReference type="STRING" id="883156.HMPREF9282_01897"/>
<dbReference type="HOGENOM" id="CLU_1371703_0_0_9"/>
<feature type="region of interest" description="Disordered" evidence="1">
    <location>
        <begin position="36"/>
        <end position="105"/>
    </location>
</feature>
<reference evidence="4 5" key="1">
    <citation type="submission" date="2012-09" db="EMBL/GenBank/DDBJ databases">
        <title>The Genome Sequence of Veillonella ratti ACS-216-V-COL6B.</title>
        <authorList>
            <consortium name="The Broad Institute Genome Sequencing Platform"/>
            <person name="Earl A."/>
            <person name="Ward D."/>
            <person name="Feldgarden M."/>
            <person name="Gevers D."/>
            <person name="Saerens B."/>
            <person name="Vaneechoutte M."/>
            <person name="Walker B."/>
            <person name="Young S.K."/>
            <person name="Zeng Q."/>
            <person name="Gargeya S."/>
            <person name="Fitzgerald M."/>
            <person name="Haas B."/>
            <person name="Abouelleil A."/>
            <person name="Alvarado L."/>
            <person name="Arachchi H.M."/>
            <person name="Berlin A."/>
            <person name="Chapman S.B."/>
            <person name="Goldberg J."/>
            <person name="Griggs A."/>
            <person name="Gujja S."/>
            <person name="Hansen M."/>
            <person name="Howarth C."/>
            <person name="Imamovic A."/>
            <person name="Larimer J."/>
            <person name="McCowen C."/>
            <person name="Montmayeur A."/>
            <person name="Murphy C."/>
            <person name="Neiman D."/>
            <person name="Pearson M."/>
            <person name="Priest M."/>
            <person name="Roberts A."/>
            <person name="Saif S."/>
            <person name="Shea T."/>
            <person name="Sisk P."/>
            <person name="Sykes S."/>
            <person name="Wortman J."/>
            <person name="Nusbaum C."/>
            <person name="Birren B."/>
        </authorList>
    </citation>
    <scope>NUCLEOTIDE SEQUENCE [LARGE SCALE GENOMIC DNA]</scope>
    <source>
        <strain evidence="4 5">ACS-216-V-Col6b</strain>
    </source>
</reference>
<keyword evidence="2" id="KW-0472">Membrane</keyword>
<evidence type="ECO:0000313" key="4">
    <source>
        <dbReference type="EMBL" id="EKU77679.1"/>
    </source>
</evidence>
<dbReference type="EMBL" id="AHAF01000020">
    <property type="protein sequence ID" value="EKU77679.1"/>
    <property type="molecule type" value="Genomic_DNA"/>
</dbReference>
<feature type="transmembrane region" description="Helical" evidence="2">
    <location>
        <begin position="9"/>
        <end position="28"/>
    </location>
</feature>
<feature type="domain" description="OB" evidence="3">
    <location>
        <begin position="116"/>
        <end position="196"/>
    </location>
</feature>
<feature type="compositionally biased region" description="Low complexity" evidence="1">
    <location>
        <begin position="70"/>
        <end position="105"/>
    </location>
</feature>
<protein>
    <recommendedName>
        <fullName evidence="3">OB domain-containing protein</fullName>
    </recommendedName>
</protein>
<keyword evidence="2" id="KW-0812">Transmembrane</keyword>
<dbReference type="AlphaFoldDB" id="K9CZD5"/>
<dbReference type="OrthoDB" id="9981769at2"/>
<dbReference type="Proteomes" id="UP000009891">
    <property type="component" value="Unassembled WGS sequence"/>
</dbReference>
<comment type="caution">
    <text evidence="4">The sequence shown here is derived from an EMBL/GenBank/DDBJ whole genome shotgun (WGS) entry which is preliminary data.</text>
</comment>
<feature type="compositionally biased region" description="Polar residues" evidence="1">
    <location>
        <begin position="46"/>
        <end position="69"/>
    </location>
</feature>
<feature type="compositionally biased region" description="Low complexity" evidence="1">
    <location>
        <begin position="36"/>
        <end position="45"/>
    </location>
</feature>
<sequence length="199" mass="20873">MERESLTKSLIAAAIIIIVVLAGYFYFYSPKSDNTSNITTTTSTTGDVKSNDSNKSVATNSSSGTASQESSNSNTGTDNNNSSSATSNSAPSGTSKSNSNAKSISSIDQSWKGNNVTISAVVIKKYDSNKNGKTNKFMTIADPNKRSVTIKAVLFDTGKNSNPASALDSAYKNGNPITISGKIDVYKGELEIIVKNVGN</sequence>
<organism evidence="4 5">
    <name type="scientific">Veillonella seminalis ACS-216-V-Col6b</name>
    <dbReference type="NCBI Taxonomy" id="883156"/>
    <lineage>
        <taxon>Bacteria</taxon>
        <taxon>Bacillati</taxon>
        <taxon>Bacillota</taxon>
        <taxon>Negativicutes</taxon>
        <taxon>Veillonellales</taxon>
        <taxon>Veillonellaceae</taxon>
        <taxon>Veillonella</taxon>
    </lineage>
</organism>
<evidence type="ECO:0000256" key="2">
    <source>
        <dbReference type="SAM" id="Phobius"/>
    </source>
</evidence>
<name>K9CZD5_9FIRM</name>
<evidence type="ECO:0000259" key="3">
    <source>
        <dbReference type="Pfam" id="PF01336"/>
    </source>
</evidence>